<dbReference type="GO" id="GO:0005886">
    <property type="term" value="C:plasma membrane"/>
    <property type="evidence" value="ECO:0007669"/>
    <property type="project" value="Ensembl"/>
</dbReference>
<dbReference type="HOGENOM" id="CLU_095373_1_0_1"/>
<dbReference type="InterPro" id="IPR003297">
    <property type="entry name" value="IL-1RA/IL-36"/>
</dbReference>
<dbReference type="OMA" id="MCLFCED"/>
<evidence type="ECO:0000256" key="3">
    <source>
        <dbReference type="ARBA" id="ARBA00022525"/>
    </source>
</evidence>
<dbReference type="Pfam" id="PF00340">
    <property type="entry name" value="IL1"/>
    <property type="match status" value="1"/>
</dbReference>
<dbReference type="InParanoid" id="H0XG29"/>
<evidence type="ECO:0000313" key="5">
    <source>
        <dbReference type="Ensembl" id="ENSOGAP00000015006.2"/>
    </source>
</evidence>
<dbReference type="EMBL" id="AAQR03151645">
    <property type="status" value="NOT_ANNOTATED_CDS"/>
    <property type="molecule type" value="Genomic_DNA"/>
</dbReference>
<evidence type="ECO:0000313" key="6">
    <source>
        <dbReference type="Proteomes" id="UP000005225"/>
    </source>
</evidence>
<organism evidence="5 6">
    <name type="scientific">Otolemur garnettii</name>
    <name type="common">Small-eared galago</name>
    <name type="synonym">Garnett's greater bushbaby</name>
    <dbReference type="NCBI Taxonomy" id="30611"/>
    <lineage>
        <taxon>Eukaryota</taxon>
        <taxon>Metazoa</taxon>
        <taxon>Chordata</taxon>
        <taxon>Craniata</taxon>
        <taxon>Vertebrata</taxon>
        <taxon>Euteleostomi</taxon>
        <taxon>Mammalia</taxon>
        <taxon>Eutheria</taxon>
        <taxon>Euarchontoglires</taxon>
        <taxon>Primates</taxon>
        <taxon>Strepsirrhini</taxon>
        <taxon>Lorisiformes</taxon>
        <taxon>Galagidae</taxon>
        <taxon>Otolemur</taxon>
    </lineage>
</organism>
<dbReference type="SMART" id="SM00125">
    <property type="entry name" value="IL1"/>
    <property type="match status" value="1"/>
</dbReference>
<dbReference type="GO" id="GO:0071222">
    <property type="term" value="P:cellular response to lipopolysaccharide"/>
    <property type="evidence" value="ECO:0007669"/>
    <property type="project" value="TreeGrafter"/>
</dbReference>
<evidence type="ECO:0000256" key="2">
    <source>
        <dbReference type="ARBA" id="ARBA00010448"/>
    </source>
</evidence>
<dbReference type="Proteomes" id="UP000005225">
    <property type="component" value="Unassembled WGS sequence"/>
</dbReference>
<keyword evidence="3 4" id="KW-0964">Secreted</keyword>
<evidence type="ECO:0000256" key="4">
    <source>
        <dbReference type="RuleBase" id="RU003753"/>
    </source>
</evidence>
<reference evidence="5" key="3">
    <citation type="submission" date="2025-09" db="UniProtKB">
        <authorList>
            <consortium name="Ensembl"/>
        </authorList>
    </citation>
    <scope>IDENTIFICATION</scope>
</reference>
<dbReference type="CDD" id="cd23300">
    <property type="entry name" value="beta-trefoil_IL36"/>
    <property type="match status" value="1"/>
</dbReference>
<dbReference type="FunCoup" id="H0XG29">
    <property type="interactions" value="341"/>
</dbReference>
<dbReference type="GO" id="GO:0019221">
    <property type="term" value="P:cytokine-mediated signaling pathway"/>
    <property type="evidence" value="ECO:0007669"/>
    <property type="project" value="TreeGrafter"/>
</dbReference>
<reference evidence="6" key="1">
    <citation type="submission" date="2011-03" db="EMBL/GenBank/DDBJ databases">
        <title>Version 3 of the genome sequence of Otolemur garnettii (Bushbaby).</title>
        <authorList>
            <consortium name="The Broad Institute Genome Sequencing Platform"/>
            <person name="Di Palma F."/>
            <person name="Johnson J."/>
            <person name="Lander E.S."/>
            <person name="Lindblad-Toh K."/>
            <person name="Jaffe D.B."/>
            <person name="Gnerre S."/>
            <person name="MacCallum I."/>
            <person name="Przybylski D."/>
            <person name="Ribeiro F.J."/>
            <person name="Burton J.N."/>
            <person name="Walker B.J."/>
            <person name="Sharpe T."/>
            <person name="Hall G."/>
        </authorList>
    </citation>
    <scope>NUCLEOTIDE SEQUENCE [LARGE SCALE GENOMIC DNA]</scope>
</reference>
<dbReference type="GO" id="GO:0005615">
    <property type="term" value="C:extracellular space"/>
    <property type="evidence" value="ECO:0007669"/>
    <property type="project" value="InterPro"/>
</dbReference>
<accession>H0XG29</accession>
<dbReference type="Ensembl" id="ENSOGAT00000016767.2">
    <property type="protein sequence ID" value="ENSOGAP00000015006.2"/>
    <property type="gene ID" value="ENSOGAG00000016763.2"/>
</dbReference>
<dbReference type="InterPro" id="IPR008996">
    <property type="entry name" value="IL1/FGF"/>
</dbReference>
<comment type="subcellular location">
    <subcellularLocation>
        <location evidence="1 4">Secreted</location>
    </subcellularLocation>
</comment>
<dbReference type="GeneTree" id="ENSGT00950000182943"/>
<dbReference type="GO" id="GO:0010628">
    <property type="term" value="P:positive regulation of gene expression"/>
    <property type="evidence" value="ECO:0007669"/>
    <property type="project" value="TreeGrafter"/>
</dbReference>
<dbReference type="SUPFAM" id="SSF50353">
    <property type="entry name" value="Cytokine"/>
    <property type="match status" value="1"/>
</dbReference>
<reference evidence="5" key="2">
    <citation type="submission" date="2025-08" db="UniProtKB">
        <authorList>
            <consortium name="Ensembl"/>
        </authorList>
    </citation>
    <scope>IDENTIFICATION</scope>
</reference>
<keyword evidence="6" id="KW-1185">Reference proteome</keyword>
<dbReference type="FunFam" id="2.80.10.50:FF:000013">
    <property type="entry name" value="Interleukin-1"/>
    <property type="match status" value="1"/>
</dbReference>
<dbReference type="GO" id="GO:0005829">
    <property type="term" value="C:cytosol"/>
    <property type="evidence" value="ECO:0007669"/>
    <property type="project" value="Ensembl"/>
</dbReference>
<dbReference type="AlphaFoldDB" id="H0XG29"/>
<name>H0XG29_OTOGA</name>
<dbReference type="PRINTS" id="PR01360">
    <property type="entry name" value="INTRLEUKIN1X"/>
</dbReference>
<comment type="similarity">
    <text evidence="2 4">Belongs to the IL-1 family.</text>
</comment>
<dbReference type="InterPro" id="IPR000975">
    <property type="entry name" value="IL-1_fam"/>
</dbReference>
<dbReference type="GO" id="GO:0002437">
    <property type="term" value="P:inflammatory response to antigenic stimulus"/>
    <property type="evidence" value="ECO:0007669"/>
    <property type="project" value="TreeGrafter"/>
</dbReference>
<dbReference type="STRING" id="30611.ENSOGAP00000015006"/>
<dbReference type="PRINTS" id="PR00264">
    <property type="entry name" value="INTERLEUKIN1"/>
</dbReference>
<evidence type="ECO:0000256" key="1">
    <source>
        <dbReference type="ARBA" id="ARBA00004613"/>
    </source>
</evidence>
<dbReference type="eggNOG" id="ENOG502STX9">
    <property type="taxonomic scope" value="Eukaryota"/>
</dbReference>
<protein>
    <recommendedName>
        <fullName evidence="4">Interleukin-1</fullName>
    </recommendedName>
</protein>
<dbReference type="Gene3D" id="2.80.10.50">
    <property type="match status" value="1"/>
</dbReference>
<dbReference type="GO" id="GO:0005654">
    <property type="term" value="C:nucleoplasm"/>
    <property type="evidence" value="ECO:0007669"/>
    <property type="project" value="Ensembl"/>
</dbReference>
<dbReference type="PANTHER" id="PTHR10078">
    <property type="entry name" value="INTERLEUKIN-1 FAMILY MEMBER"/>
    <property type="match status" value="1"/>
</dbReference>
<dbReference type="PANTHER" id="PTHR10078:SF27">
    <property type="entry name" value="INTERLEUKIN-36 GAMMA"/>
    <property type="match status" value="1"/>
</dbReference>
<dbReference type="GO" id="GO:0005149">
    <property type="term" value="F:interleukin-1 receptor binding"/>
    <property type="evidence" value="ECO:0007669"/>
    <property type="project" value="UniProtKB-UniRule"/>
</dbReference>
<sequence>QKVATPVLGNISDLSQQVWVLQGETLVVVPWSDGVVPVTVTVITCKYPEALEQGKGDPIYLGIRNPEMCLFCEDAGGQPTLKLKEQKIMELYYQAEPVKPFLFYRVKTGRTSTFESVAFPGWFIASSKGKQPLFLTSDQGQSFNTAFDLKINE</sequence>
<dbReference type="GO" id="GO:0005125">
    <property type="term" value="F:cytokine activity"/>
    <property type="evidence" value="ECO:0007669"/>
    <property type="project" value="UniProtKB-UniRule"/>
</dbReference>
<proteinExistence type="inferred from homology"/>